<protein>
    <recommendedName>
        <fullName evidence="4">DUF4363 family protein</fullName>
    </recommendedName>
</protein>
<dbReference type="EMBL" id="CP126446">
    <property type="protein sequence ID" value="WIF97348.1"/>
    <property type="molecule type" value="Genomic_DNA"/>
</dbReference>
<reference evidence="2 3" key="1">
    <citation type="submission" date="2023-05" db="EMBL/GenBank/DDBJ databases">
        <title>Comparative genomics reveals the evidence of polycyclic aromatic hydrocarbons degradation in moderately halophilic genus Pontibacillus.</title>
        <authorList>
            <person name="Yang H."/>
            <person name="Qian Z."/>
        </authorList>
    </citation>
    <scope>NUCLEOTIDE SEQUENCE [LARGE SCALE GENOMIC DNA]</scope>
    <source>
        <strain evidence="3">HN14</strain>
    </source>
</reference>
<proteinExistence type="predicted"/>
<organism evidence="2 3">
    <name type="scientific">Pontibacillus chungwhensis</name>
    <dbReference type="NCBI Taxonomy" id="265426"/>
    <lineage>
        <taxon>Bacteria</taxon>
        <taxon>Bacillati</taxon>
        <taxon>Bacillota</taxon>
        <taxon>Bacilli</taxon>
        <taxon>Bacillales</taxon>
        <taxon>Bacillaceae</taxon>
        <taxon>Pontibacillus</taxon>
    </lineage>
</organism>
<name>A0ABY8UW11_9BACI</name>
<evidence type="ECO:0000256" key="1">
    <source>
        <dbReference type="SAM" id="SignalP"/>
    </source>
</evidence>
<evidence type="ECO:0008006" key="4">
    <source>
        <dbReference type="Google" id="ProtNLM"/>
    </source>
</evidence>
<dbReference type="Proteomes" id="UP001236652">
    <property type="component" value="Chromosome"/>
</dbReference>
<evidence type="ECO:0000313" key="2">
    <source>
        <dbReference type="EMBL" id="WIF97348.1"/>
    </source>
</evidence>
<sequence length="134" mass="15073">MKRIYWIVPCLVLALNIVMTPVMNQASAEEEERGVSVSEGIDQVLAAIDTLQMAVQNNAKLSELNKAGKKLDEAWDVIEDQVEEKSPKDYKIIEESLYPLIGEAQKPSPDVNKIEQLIVETNEKLKSYQATLEQ</sequence>
<evidence type="ECO:0000313" key="3">
    <source>
        <dbReference type="Proteomes" id="UP001236652"/>
    </source>
</evidence>
<accession>A0ABY8UW11</accession>
<feature type="chain" id="PRO_5045976650" description="DUF4363 family protein" evidence="1">
    <location>
        <begin position="29"/>
        <end position="134"/>
    </location>
</feature>
<keyword evidence="3" id="KW-1185">Reference proteome</keyword>
<gene>
    <name evidence="2" type="ORF">QNI29_16675</name>
</gene>
<dbReference type="RefSeq" id="WP_231418822.1">
    <property type="nucleotide sequence ID" value="NZ_CP126446.1"/>
</dbReference>
<keyword evidence="1" id="KW-0732">Signal</keyword>
<feature type="signal peptide" evidence="1">
    <location>
        <begin position="1"/>
        <end position="28"/>
    </location>
</feature>